<evidence type="ECO:0000313" key="2">
    <source>
        <dbReference type="Proteomes" id="UP000297496"/>
    </source>
</evidence>
<dbReference type="EMBL" id="SRRO01000001">
    <property type="protein sequence ID" value="TGN63758.1"/>
    <property type="molecule type" value="Genomic_DNA"/>
</dbReference>
<accession>A0A4Z1CEJ4</accession>
<protein>
    <submittedName>
        <fullName evidence="1">RNA-binding protein</fullName>
    </submittedName>
</protein>
<dbReference type="OrthoDB" id="3253594at2"/>
<dbReference type="Proteomes" id="UP000297496">
    <property type="component" value="Unassembled WGS sequence"/>
</dbReference>
<name>A0A4Z1CEJ4_9ACTN</name>
<dbReference type="AlphaFoldDB" id="A0A4Z1CEJ4"/>
<dbReference type="RefSeq" id="WP_135838292.1">
    <property type="nucleotide sequence ID" value="NZ_SRRO01000001.1"/>
</dbReference>
<organism evidence="1 2">
    <name type="scientific">Nocardioides eburneiflavus</name>
    <dbReference type="NCBI Taxonomy" id="2518372"/>
    <lineage>
        <taxon>Bacteria</taxon>
        <taxon>Bacillati</taxon>
        <taxon>Actinomycetota</taxon>
        <taxon>Actinomycetes</taxon>
        <taxon>Propionibacteriales</taxon>
        <taxon>Nocardioidaceae</taxon>
        <taxon>Nocardioides</taxon>
    </lineage>
</organism>
<gene>
    <name evidence="1" type="ORF">EXE59_07175</name>
</gene>
<sequence length="343" mass="37208">MGLIHASDLTAWRQWQESRHRLRQLRHAVHPGPGPQPQRFVLTTYDPEPRLLVALDSSSPTSHAALVEPLARLDLPVAVLSPGPAPDLGRPPLTQQDVGTDLPDALRGVVAVVSLGHYLPRGELAHHWARDLGAQSVVVQHGALTPYAPPLPPGARLLAWSDADADFWRSGRTDVEHEVVGSQLLWHAGLVTGAGAPSSTSDRRLTYLGQMHAAELSRARLVRAAAAHCRAHDAVYRPHPSERDRLSRLAHGGFRRLGITVDGSTPLARLAGPVVSVFSTGVIEAAAQGRDAWVDFPRPPAWLAEFWERYGMHRSGSAPTPPPPRPDVEPSRRVAEVLREVAG</sequence>
<reference evidence="1 2" key="1">
    <citation type="submission" date="2019-04" db="EMBL/GenBank/DDBJ databases">
        <title>Three New Species of Nocardioides, Nocardioides euryhalodurans sp. nov., Nocardioides seonyuensis sp. nov. and Nocardioides eburneoflavus sp. nov. Isolated from Soil.</title>
        <authorList>
            <person name="Roh S.G."/>
            <person name="Lee C."/>
            <person name="Kim M.-K."/>
            <person name="Kim S.B."/>
        </authorList>
    </citation>
    <scope>NUCLEOTIDE SEQUENCE [LARGE SCALE GENOMIC DNA]</scope>
    <source>
        <strain evidence="1 2">MMS17-SY213</strain>
    </source>
</reference>
<proteinExistence type="predicted"/>
<keyword evidence="2" id="KW-1185">Reference proteome</keyword>
<evidence type="ECO:0000313" key="1">
    <source>
        <dbReference type="EMBL" id="TGN63758.1"/>
    </source>
</evidence>
<comment type="caution">
    <text evidence="1">The sequence shown here is derived from an EMBL/GenBank/DDBJ whole genome shotgun (WGS) entry which is preliminary data.</text>
</comment>